<name>A0AA38F9C2_TAXCH</name>
<gene>
    <name evidence="4" type="ORF">KI387_040608</name>
</gene>
<evidence type="ECO:0000313" key="4">
    <source>
        <dbReference type="EMBL" id="KAH9294188.1"/>
    </source>
</evidence>
<feature type="non-terminal residue" evidence="4">
    <location>
        <position position="1"/>
    </location>
</feature>
<evidence type="ECO:0000256" key="1">
    <source>
        <dbReference type="SAM" id="MobiDB-lite"/>
    </source>
</evidence>
<feature type="non-terminal residue" evidence="4">
    <location>
        <position position="288"/>
    </location>
</feature>
<feature type="domain" description="Retrovirus-related Pol polyprotein from transposon TNT 1-94-like beta-barrel" evidence="3">
    <location>
        <begin position="133"/>
        <end position="211"/>
    </location>
</feature>
<evidence type="ECO:0000313" key="5">
    <source>
        <dbReference type="Proteomes" id="UP000824469"/>
    </source>
</evidence>
<reference evidence="4 5" key="1">
    <citation type="journal article" date="2021" name="Nat. Plants">
        <title>The Taxus genome provides insights into paclitaxel biosynthesis.</title>
        <authorList>
            <person name="Xiong X."/>
            <person name="Gou J."/>
            <person name="Liao Q."/>
            <person name="Li Y."/>
            <person name="Zhou Q."/>
            <person name="Bi G."/>
            <person name="Li C."/>
            <person name="Du R."/>
            <person name="Wang X."/>
            <person name="Sun T."/>
            <person name="Guo L."/>
            <person name="Liang H."/>
            <person name="Lu P."/>
            <person name="Wu Y."/>
            <person name="Zhang Z."/>
            <person name="Ro D.K."/>
            <person name="Shang Y."/>
            <person name="Huang S."/>
            <person name="Yan J."/>
        </authorList>
    </citation>
    <scope>NUCLEOTIDE SEQUENCE [LARGE SCALE GENOMIC DNA]</scope>
    <source>
        <strain evidence="4">Ta-2019</strain>
    </source>
</reference>
<dbReference type="InterPro" id="IPR025724">
    <property type="entry name" value="GAG-pre-integrase_dom"/>
</dbReference>
<protein>
    <recommendedName>
        <fullName evidence="6">GAG-pre-integrase domain-containing protein</fullName>
    </recommendedName>
</protein>
<keyword evidence="5" id="KW-1185">Reference proteome</keyword>
<organism evidence="4 5">
    <name type="scientific">Taxus chinensis</name>
    <name type="common">Chinese yew</name>
    <name type="synonym">Taxus wallichiana var. chinensis</name>
    <dbReference type="NCBI Taxonomy" id="29808"/>
    <lineage>
        <taxon>Eukaryota</taxon>
        <taxon>Viridiplantae</taxon>
        <taxon>Streptophyta</taxon>
        <taxon>Embryophyta</taxon>
        <taxon>Tracheophyta</taxon>
        <taxon>Spermatophyta</taxon>
        <taxon>Pinopsida</taxon>
        <taxon>Pinidae</taxon>
        <taxon>Conifers II</taxon>
        <taxon>Cupressales</taxon>
        <taxon>Taxaceae</taxon>
        <taxon>Taxus</taxon>
    </lineage>
</organism>
<dbReference type="EMBL" id="JAHRHJ020000319">
    <property type="protein sequence ID" value="KAH9294188.1"/>
    <property type="molecule type" value="Genomic_DNA"/>
</dbReference>
<dbReference type="Proteomes" id="UP000824469">
    <property type="component" value="Unassembled WGS sequence"/>
</dbReference>
<dbReference type="AlphaFoldDB" id="A0AA38F9C2"/>
<dbReference type="OMA" id="DQWCHIC"/>
<feature type="region of interest" description="Disordered" evidence="1">
    <location>
        <begin position="70"/>
        <end position="114"/>
    </location>
</feature>
<evidence type="ECO:0000259" key="2">
    <source>
        <dbReference type="Pfam" id="PF13976"/>
    </source>
</evidence>
<accession>A0AA38F9C2</accession>
<evidence type="ECO:0008006" key="6">
    <source>
        <dbReference type="Google" id="ProtNLM"/>
    </source>
</evidence>
<dbReference type="Pfam" id="PF13976">
    <property type="entry name" value="gag_pre-integrs"/>
    <property type="match status" value="1"/>
</dbReference>
<comment type="caution">
    <text evidence="4">The sequence shown here is derived from an EMBL/GenBank/DDBJ whole genome shotgun (WGS) entry which is preliminary data.</text>
</comment>
<feature type="domain" description="GAG-pre-integrase" evidence="2">
    <location>
        <begin position="244"/>
        <end position="288"/>
    </location>
</feature>
<feature type="compositionally biased region" description="Basic residues" evidence="1">
    <location>
        <begin position="10"/>
        <end position="23"/>
    </location>
</feature>
<evidence type="ECO:0000259" key="3">
    <source>
        <dbReference type="Pfam" id="PF22936"/>
    </source>
</evidence>
<sequence length="288" mass="31834">PWKTGLSSRGKNHKPGKGSHPPRIRSISSQRPPQRPLQKQQNHKVDQWCHICSTDTHTTANCYYNGRKYGNSSEESTSGQGYSKKSRWHACNQRQKGHIAAQQEATSDEQVPDTTHPDIVLVSQTLQPSEDVWLIDSGASKHMTGNKKLFHTLSDRPTGDRITIADNQEYIAAGIGDVIIPLGTRRCTLTKVLYVPGLTSNLLSVSQLLNHRMQVEFFVEKGVKSYIISQGESVIAQAFLKGRLFTLDAVTSSSVSLSASTAESTALWHFRYGHLSAGALHQLSAKEM</sequence>
<proteinExistence type="predicted"/>
<dbReference type="PANTHER" id="PTHR47592">
    <property type="entry name" value="PBF68 PROTEIN"/>
    <property type="match status" value="1"/>
</dbReference>
<dbReference type="InterPro" id="IPR054722">
    <property type="entry name" value="PolX-like_BBD"/>
</dbReference>
<feature type="region of interest" description="Disordered" evidence="1">
    <location>
        <begin position="1"/>
        <end position="45"/>
    </location>
</feature>
<dbReference type="Pfam" id="PF22936">
    <property type="entry name" value="Pol_BBD"/>
    <property type="match status" value="1"/>
</dbReference>
<feature type="compositionally biased region" description="Polar residues" evidence="1">
    <location>
        <begin position="70"/>
        <end position="83"/>
    </location>
</feature>
<feature type="compositionally biased region" description="Low complexity" evidence="1">
    <location>
        <begin position="24"/>
        <end position="40"/>
    </location>
</feature>